<evidence type="ECO:0000313" key="2">
    <source>
        <dbReference type="Proteomes" id="UP001157138"/>
    </source>
</evidence>
<keyword evidence="2" id="KW-1185">Reference proteome</keyword>
<protein>
    <submittedName>
        <fullName evidence="1">Uncharacterized protein</fullName>
    </submittedName>
</protein>
<accession>A0ABQ6F067</accession>
<gene>
    <name evidence="1" type="ORF">GCM10007938_24280</name>
</gene>
<proteinExistence type="predicted"/>
<reference evidence="2" key="1">
    <citation type="journal article" date="2019" name="Int. J. Syst. Evol. Microbiol.">
        <title>The Global Catalogue of Microorganisms (GCM) 10K type strain sequencing project: providing services to taxonomists for standard genome sequencing and annotation.</title>
        <authorList>
            <consortium name="The Broad Institute Genomics Platform"/>
            <consortium name="The Broad Institute Genome Sequencing Center for Infectious Disease"/>
            <person name="Wu L."/>
            <person name="Ma J."/>
        </authorList>
    </citation>
    <scope>NUCLEOTIDE SEQUENCE [LARGE SCALE GENOMIC DNA]</scope>
    <source>
        <strain evidence="2">NBRC 108723</strain>
    </source>
</reference>
<comment type="caution">
    <text evidence="1">The sequence shown here is derived from an EMBL/GenBank/DDBJ whole genome shotgun (WGS) entry which is preliminary data.</text>
</comment>
<dbReference type="EMBL" id="BSPW01000051">
    <property type="protein sequence ID" value="GLT18647.1"/>
    <property type="molecule type" value="Genomic_DNA"/>
</dbReference>
<name>A0ABQ6F067_9VIBR</name>
<evidence type="ECO:0000313" key="1">
    <source>
        <dbReference type="EMBL" id="GLT18647.1"/>
    </source>
</evidence>
<sequence length="273" mass="30235">MNNLIALAQVIGSGLSNQNCYLSLQQVGYEVGTFWAYRGDSKSGIWCSERDWAAGIETQLSSSTVPDDLIPTMVAALFSVVNIPFVRDINIKGEACSLPSDIYPVVQCDGYQFVLVGFSATWIKHLTMGWESYFAPQIRVKVPLVVGYLTHTQPVFDGEGVWLKEGHDPNLGTAILWWEKPVASVQYQAENTWSVTNLYASYSLSDDVSYVQIATLDISLQDLYQLENNYSFEAELSCEVQSKLISNNACVAKGDLLVSPDGVVFYADKDHIT</sequence>
<dbReference type="Proteomes" id="UP001157138">
    <property type="component" value="Unassembled WGS sequence"/>
</dbReference>
<dbReference type="RefSeq" id="WP_284192530.1">
    <property type="nucleotide sequence ID" value="NZ_BSPW01000051.1"/>
</dbReference>
<organism evidence="1 2">
    <name type="scientific">Vibrio zhanjiangensis</name>
    <dbReference type="NCBI Taxonomy" id="1046128"/>
    <lineage>
        <taxon>Bacteria</taxon>
        <taxon>Pseudomonadati</taxon>
        <taxon>Pseudomonadota</taxon>
        <taxon>Gammaproteobacteria</taxon>
        <taxon>Vibrionales</taxon>
        <taxon>Vibrionaceae</taxon>
        <taxon>Vibrio</taxon>
    </lineage>
</organism>